<dbReference type="PANTHER" id="PTHR43280:SF2">
    <property type="entry name" value="HTH-TYPE TRANSCRIPTIONAL REGULATOR EXSA"/>
    <property type="match status" value="1"/>
</dbReference>
<dbReference type="OrthoDB" id="952277at2"/>
<keyword evidence="1" id="KW-0805">Transcription regulation</keyword>
<reference evidence="6" key="1">
    <citation type="submission" date="2015-07" db="EMBL/GenBank/DDBJ databases">
        <title>Genome sequencing of Sunxiuqinia dokdonensis strain SK.</title>
        <authorList>
            <person name="Ahn S."/>
            <person name="Kim B.-C."/>
        </authorList>
    </citation>
    <scope>NUCLEOTIDE SEQUENCE [LARGE SCALE GENOMIC DNA]</scope>
    <source>
        <strain evidence="6">SK</strain>
    </source>
</reference>
<dbReference type="Pfam" id="PF12833">
    <property type="entry name" value="HTH_18"/>
    <property type="match status" value="1"/>
</dbReference>
<keyword evidence="3" id="KW-0804">Transcription</keyword>
<dbReference type="InterPro" id="IPR018060">
    <property type="entry name" value="HTH_AraC"/>
</dbReference>
<dbReference type="PANTHER" id="PTHR43280">
    <property type="entry name" value="ARAC-FAMILY TRANSCRIPTIONAL REGULATOR"/>
    <property type="match status" value="1"/>
</dbReference>
<sequence length="190" mass="21503">MANPEILHIKNMVCPRCVMAVEAAFKELDVSFQQVELGQVHLAQGISADQRRALGAKLRALGFELLEPGKSAIISRIKSLIVEQVHHSKEPLTVNLSTYLADKFAYEYSYLSRLFSAVEGITIEKYLTRQKIEKVKELLFYDELSLSEIAFELNYSSVAYLSSQFKKETGMTPSQFKKSHTPDLRPLDSL</sequence>
<dbReference type="Proteomes" id="UP000036958">
    <property type="component" value="Unassembled WGS sequence"/>
</dbReference>
<evidence type="ECO:0000256" key="1">
    <source>
        <dbReference type="ARBA" id="ARBA00023015"/>
    </source>
</evidence>
<name>A0A0L8VBI6_9BACT</name>
<evidence type="ECO:0000313" key="5">
    <source>
        <dbReference type="EMBL" id="KOH45547.1"/>
    </source>
</evidence>
<keyword evidence="6" id="KW-1185">Reference proteome</keyword>
<proteinExistence type="predicted"/>
<gene>
    <name evidence="5" type="ORF">NC99_16570</name>
</gene>
<dbReference type="InterPro" id="IPR018062">
    <property type="entry name" value="HTH_AraC-typ_CS"/>
</dbReference>
<dbReference type="PATRIC" id="fig|1409788.3.peg.1711"/>
<evidence type="ECO:0000313" key="6">
    <source>
        <dbReference type="Proteomes" id="UP000036958"/>
    </source>
</evidence>
<protein>
    <submittedName>
        <fullName evidence="5">Putative regulatory protein</fullName>
    </submittedName>
</protein>
<dbReference type="SUPFAM" id="SSF46689">
    <property type="entry name" value="Homeodomain-like"/>
    <property type="match status" value="1"/>
</dbReference>
<dbReference type="AlphaFoldDB" id="A0A0L8VBI6"/>
<evidence type="ECO:0000256" key="3">
    <source>
        <dbReference type="ARBA" id="ARBA00023163"/>
    </source>
</evidence>
<dbReference type="EMBL" id="LGIA01000112">
    <property type="protein sequence ID" value="KOH45547.1"/>
    <property type="molecule type" value="Genomic_DNA"/>
</dbReference>
<evidence type="ECO:0000259" key="4">
    <source>
        <dbReference type="PROSITE" id="PS01124"/>
    </source>
</evidence>
<evidence type="ECO:0000256" key="2">
    <source>
        <dbReference type="ARBA" id="ARBA00023125"/>
    </source>
</evidence>
<dbReference type="InterPro" id="IPR009057">
    <property type="entry name" value="Homeodomain-like_sf"/>
</dbReference>
<keyword evidence="2" id="KW-0238">DNA-binding</keyword>
<dbReference type="STRING" id="1409788.NC99_16570"/>
<dbReference type="Gene3D" id="1.10.10.60">
    <property type="entry name" value="Homeodomain-like"/>
    <property type="match status" value="1"/>
</dbReference>
<comment type="caution">
    <text evidence="5">The sequence shown here is derived from an EMBL/GenBank/DDBJ whole genome shotgun (WGS) entry which is preliminary data.</text>
</comment>
<dbReference type="GO" id="GO:0003700">
    <property type="term" value="F:DNA-binding transcription factor activity"/>
    <property type="evidence" value="ECO:0007669"/>
    <property type="project" value="InterPro"/>
</dbReference>
<dbReference type="SMART" id="SM00342">
    <property type="entry name" value="HTH_ARAC"/>
    <property type="match status" value="1"/>
</dbReference>
<organism evidence="5 6">
    <name type="scientific">Sunxiuqinia dokdonensis</name>
    <dbReference type="NCBI Taxonomy" id="1409788"/>
    <lineage>
        <taxon>Bacteria</taxon>
        <taxon>Pseudomonadati</taxon>
        <taxon>Bacteroidota</taxon>
        <taxon>Bacteroidia</taxon>
        <taxon>Marinilabiliales</taxon>
        <taxon>Prolixibacteraceae</taxon>
        <taxon>Sunxiuqinia</taxon>
    </lineage>
</organism>
<dbReference type="Gene3D" id="3.30.70.100">
    <property type="match status" value="1"/>
</dbReference>
<accession>A0A0L8VBI6</accession>
<dbReference type="PROSITE" id="PS01124">
    <property type="entry name" value="HTH_ARAC_FAMILY_2"/>
    <property type="match status" value="1"/>
</dbReference>
<dbReference type="GO" id="GO:0043565">
    <property type="term" value="F:sequence-specific DNA binding"/>
    <property type="evidence" value="ECO:0007669"/>
    <property type="project" value="InterPro"/>
</dbReference>
<dbReference type="RefSeq" id="WP_053181731.1">
    <property type="nucleotide sequence ID" value="NZ_LGIA01000112.1"/>
</dbReference>
<feature type="domain" description="HTH araC/xylS-type" evidence="4">
    <location>
        <begin position="75"/>
        <end position="179"/>
    </location>
</feature>
<dbReference type="PROSITE" id="PS00041">
    <property type="entry name" value="HTH_ARAC_FAMILY_1"/>
    <property type="match status" value="1"/>
</dbReference>